<gene>
    <name evidence="9" type="ORF">BB934_03210</name>
    <name evidence="10" type="ORF">BB934_39840</name>
</gene>
<keyword evidence="10" id="KW-0614">Plasmid</keyword>
<evidence type="ECO:0000256" key="6">
    <source>
        <dbReference type="RuleBase" id="RU000716"/>
    </source>
</evidence>
<keyword evidence="2 6" id="KW-0805">Transcription regulation</keyword>
<dbReference type="InterPro" id="IPR036388">
    <property type="entry name" value="WH-like_DNA-bd_sf"/>
</dbReference>
<organism evidence="9">
    <name type="scientific">Microvirga ossetica</name>
    <dbReference type="NCBI Taxonomy" id="1882682"/>
    <lineage>
        <taxon>Bacteria</taxon>
        <taxon>Pseudomonadati</taxon>
        <taxon>Pseudomonadota</taxon>
        <taxon>Alphaproteobacteria</taxon>
        <taxon>Hyphomicrobiales</taxon>
        <taxon>Methylobacteriaceae</taxon>
        <taxon>Microvirga</taxon>
    </lineage>
</organism>
<dbReference type="GO" id="GO:0016987">
    <property type="term" value="F:sigma factor activity"/>
    <property type="evidence" value="ECO:0007669"/>
    <property type="project" value="UniProtKB-KW"/>
</dbReference>
<dbReference type="NCBIfam" id="TIGR02937">
    <property type="entry name" value="sigma70-ECF"/>
    <property type="match status" value="1"/>
</dbReference>
<dbReference type="SUPFAM" id="SSF88659">
    <property type="entry name" value="Sigma3 and sigma4 domains of RNA polymerase sigma factors"/>
    <property type="match status" value="1"/>
</dbReference>
<sequence>MRDRLPACLPHLRAFALSLTRDPVRSDDLVQSTLLRAWANLDHFQHDTNLEAWLFTILRNSFYSEHRKYRREVEDPDSSFAQRLMVQPEQEFRMFLDDVQRALVRLPLEQREALLLVTEHGETYADVAARCGVAEGTIKSRVNRARTQLAAMLQMENRHDLGPDRLMQAALQHSNAVASM</sequence>
<evidence type="ECO:0000313" key="9">
    <source>
        <dbReference type="EMBL" id="ANY81558.1"/>
    </source>
</evidence>
<protein>
    <recommendedName>
        <fullName evidence="6">RNA polymerase sigma factor</fullName>
    </recommendedName>
</protein>
<dbReference type="Gene3D" id="1.10.10.10">
    <property type="entry name" value="Winged helix-like DNA-binding domain superfamily/Winged helix DNA-binding domain"/>
    <property type="match status" value="1"/>
</dbReference>
<dbReference type="OrthoDB" id="8018051at2"/>
<dbReference type="InterPro" id="IPR013324">
    <property type="entry name" value="RNA_pol_sigma_r3/r4-like"/>
</dbReference>
<dbReference type="EMBL" id="CP016619">
    <property type="protein sequence ID" value="ANY84804.1"/>
    <property type="molecule type" value="Genomic_DNA"/>
</dbReference>
<dbReference type="Pfam" id="PF04542">
    <property type="entry name" value="Sigma70_r2"/>
    <property type="match status" value="1"/>
</dbReference>
<proteinExistence type="inferred from homology"/>
<dbReference type="InterPro" id="IPR039425">
    <property type="entry name" value="RNA_pol_sigma-70-like"/>
</dbReference>
<dbReference type="PROSITE" id="PS01063">
    <property type="entry name" value="SIGMA70_ECF"/>
    <property type="match status" value="1"/>
</dbReference>
<dbReference type="InterPro" id="IPR007627">
    <property type="entry name" value="RNA_pol_sigma70_r2"/>
</dbReference>
<dbReference type="KEGG" id="moc:BB934_03210"/>
<dbReference type="GO" id="GO:0006352">
    <property type="term" value="P:DNA-templated transcription initiation"/>
    <property type="evidence" value="ECO:0007669"/>
    <property type="project" value="InterPro"/>
</dbReference>
<dbReference type="InterPro" id="IPR014284">
    <property type="entry name" value="RNA_pol_sigma-70_dom"/>
</dbReference>
<evidence type="ECO:0000256" key="5">
    <source>
        <dbReference type="ARBA" id="ARBA00023163"/>
    </source>
</evidence>
<geneLocation type="plasmid" evidence="10">
    <name>unnamed2</name>
</geneLocation>
<feature type="domain" description="RNA polymerase sigma-70 region 2" evidence="7">
    <location>
        <begin position="8"/>
        <end position="71"/>
    </location>
</feature>
<evidence type="ECO:0000256" key="1">
    <source>
        <dbReference type="ARBA" id="ARBA00010641"/>
    </source>
</evidence>
<dbReference type="AlphaFoldDB" id="A0A1B2ENJ9"/>
<evidence type="ECO:0000313" key="10">
    <source>
        <dbReference type="EMBL" id="ANY84804.1"/>
    </source>
</evidence>
<keyword evidence="3 6" id="KW-0731">Sigma factor</keyword>
<keyword evidence="5 6" id="KW-0804">Transcription</keyword>
<reference evidence="9" key="1">
    <citation type="submission" date="2016-07" db="EMBL/GenBank/DDBJ databases">
        <title>Microvirga ossetica sp. nov. a new species of rhizobia isolated from root nodules of the legume species Vicia alpestris Steven originated from North Ossetia region in the Caucasus.</title>
        <authorList>
            <person name="Safronova V.I."/>
            <person name="Kuznetsova I.G."/>
            <person name="Sazanova A.L."/>
            <person name="Belimov A."/>
            <person name="Andronov E."/>
            <person name="Osledkin Y.S."/>
            <person name="Onishchuk O.P."/>
            <person name="Kurchak O.N."/>
            <person name="Shaposhnikov A.I."/>
            <person name="Willems A."/>
            <person name="Tikhonovich I.A."/>
        </authorList>
    </citation>
    <scope>NUCLEOTIDE SEQUENCE [LARGE SCALE GENOMIC DNA]</scope>
    <source>
        <strain evidence="9">V5/3M</strain>
        <plasmid evidence="10">unnamed2</plasmid>
    </source>
</reference>
<dbReference type="EMBL" id="CP016616">
    <property type="protein sequence ID" value="ANY81558.1"/>
    <property type="molecule type" value="Genomic_DNA"/>
</dbReference>
<dbReference type="KEGG" id="moc:BB934_39840"/>
<evidence type="ECO:0000256" key="2">
    <source>
        <dbReference type="ARBA" id="ARBA00023015"/>
    </source>
</evidence>
<dbReference type="InterPro" id="IPR013325">
    <property type="entry name" value="RNA_pol_sigma_r2"/>
</dbReference>
<dbReference type="CDD" id="cd06171">
    <property type="entry name" value="Sigma70_r4"/>
    <property type="match status" value="1"/>
</dbReference>
<evidence type="ECO:0000259" key="8">
    <source>
        <dbReference type="Pfam" id="PF08281"/>
    </source>
</evidence>
<dbReference type="InterPro" id="IPR013249">
    <property type="entry name" value="RNA_pol_sigma70_r4_t2"/>
</dbReference>
<feature type="domain" description="RNA polymerase sigma factor 70 region 4 type 2" evidence="8">
    <location>
        <begin position="97"/>
        <end position="149"/>
    </location>
</feature>
<evidence type="ECO:0000256" key="4">
    <source>
        <dbReference type="ARBA" id="ARBA00023125"/>
    </source>
</evidence>
<dbReference type="Gene3D" id="1.10.1740.10">
    <property type="match status" value="1"/>
</dbReference>
<dbReference type="InterPro" id="IPR000838">
    <property type="entry name" value="RNA_pol_sigma70_ECF_CS"/>
</dbReference>
<dbReference type="SUPFAM" id="SSF88946">
    <property type="entry name" value="Sigma2 domain of RNA polymerase sigma factors"/>
    <property type="match status" value="1"/>
</dbReference>
<accession>A0A1B2ENJ9</accession>
<evidence type="ECO:0000256" key="3">
    <source>
        <dbReference type="ARBA" id="ARBA00023082"/>
    </source>
</evidence>
<dbReference type="PANTHER" id="PTHR43133:SF25">
    <property type="entry name" value="RNA POLYMERASE SIGMA FACTOR RFAY-RELATED"/>
    <property type="match status" value="1"/>
</dbReference>
<comment type="similarity">
    <text evidence="1 6">Belongs to the sigma-70 factor family. ECF subfamily.</text>
</comment>
<dbReference type="Pfam" id="PF08281">
    <property type="entry name" value="Sigma70_r4_2"/>
    <property type="match status" value="1"/>
</dbReference>
<dbReference type="GO" id="GO:0003677">
    <property type="term" value="F:DNA binding"/>
    <property type="evidence" value="ECO:0007669"/>
    <property type="project" value="UniProtKB-KW"/>
</dbReference>
<name>A0A1B2ENJ9_9HYPH</name>
<evidence type="ECO:0000259" key="7">
    <source>
        <dbReference type="Pfam" id="PF04542"/>
    </source>
</evidence>
<dbReference type="PANTHER" id="PTHR43133">
    <property type="entry name" value="RNA POLYMERASE ECF-TYPE SIGMA FACTO"/>
    <property type="match status" value="1"/>
</dbReference>
<keyword evidence="4 6" id="KW-0238">DNA-binding</keyword>